<evidence type="ECO:0000259" key="2">
    <source>
        <dbReference type="Pfam" id="PF24729"/>
    </source>
</evidence>
<comment type="caution">
    <text evidence="3">The sequence shown here is derived from an EMBL/GenBank/DDBJ whole genome shotgun (WGS) entry which is preliminary data.</text>
</comment>
<protein>
    <recommendedName>
        <fullName evidence="2">Acb2/Tad1 hairpin domain-containing protein</fullName>
    </recommendedName>
</protein>
<dbReference type="Pfam" id="PF24729">
    <property type="entry name" value="Acb2_Tad1_hairpin"/>
    <property type="match status" value="1"/>
</dbReference>
<sequence length="206" mass="23312">MSKKLLTASMVAYIGTKSVLATPMTRGEYNEYQGWQIPENEDPSDPGYLIEYKDGGKANHPDHEGYITWSPKDVFEHSYQLDGFQNCVMGREIHKDDNGVTVTHNETVKTRDGEQSLETGHFYDIVTGDSLTPIQFQLGPVKEVGVNGITNEALLAIVLHRLRVLNEKFPCRENSLAITNIEQGQMWLEQRTRNRQKRGVEGFNIA</sequence>
<gene>
    <name evidence="3" type="ORF">T630_3300</name>
</gene>
<dbReference type="EMBL" id="JPHZ01000046">
    <property type="protein sequence ID" value="KLT82520.1"/>
    <property type="molecule type" value="Genomic_DNA"/>
</dbReference>
<feature type="domain" description="Acb2/Tad1 hairpin" evidence="2">
    <location>
        <begin position="134"/>
        <end position="192"/>
    </location>
</feature>
<dbReference type="InterPro" id="IPR056098">
    <property type="entry name" value="Acb2/Tad1_hairpin"/>
</dbReference>
<organism evidence="3 4">
    <name type="scientific">Acinetobacter baumannii MRSN 3527</name>
    <dbReference type="NCBI Taxonomy" id="1409923"/>
    <lineage>
        <taxon>Bacteria</taxon>
        <taxon>Pseudomonadati</taxon>
        <taxon>Pseudomonadota</taxon>
        <taxon>Gammaproteobacteria</taxon>
        <taxon>Moraxellales</taxon>
        <taxon>Moraxellaceae</taxon>
        <taxon>Acinetobacter</taxon>
        <taxon>Acinetobacter calcoaceticus/baumannii complex</taxon>
    </lineage>
</organism>
<dbReference type="AlphaFoldDB" id="A0A0J0ZKL0"/>
<keyword evidence="1" id="KW-0547">Nucleotide-binding</keyword>
<dbReference type="PATRIC" id="fig|1409923.3.peg.944"/>
<reference evidence="3 4" key="1">
    <citation type="submission" date="2014-07" db="EMBL/GenBank/DDBJ databases">
        <authorList>
            <person name="Harkins D.M."/>
            <person name="Lesho E."/>
            <person name="Waterman P.E."/>
            <person name="Chan A."/>
            <person name="Fouts D.E."/>
        </authorList>
    </citation>
    <scope>NUCLEOTIDE SEQUENCE [LARGE SCALE GENOMIC DNA]</scope>
    <source>
        <strain evidence="3 4">MRSN 3527</strain>
    </source>
</reference>
<evidence type="ECO:0000256" key="1">
    <source>
        <dbReference type="ARBA" id="ARBA00022741"/>
    </source>
</evidence>
<evidence type="ECO:0000313" key="4">
    <source>
        <dbReference type="Proteomes" id="UP000036122"/>
    </source>
</evidence>
<accession>A0A0J0ZKL0</accession>
<evidence type="ECO:0000313" key="3">
    <source>
        <dbReference type="EMBL" id="KLT82520.1"/>
    </source>
</evidence>
<proteinExistence type="predicted"/>
<dbReference type="Proteomes" id="UP000036122">
    <property type="component" value="Unassembled WGS sequence"/>
</dbReference>
<name>A0A0J0ZKL0_ACIBA</name>